<evidence type="ECO:0000259" key="1">
    <source>
        <dbReference type="Pfam" id="PF01872"/>
    </source>
</evidence>
<feature type="domain" description="Bacterial bifunctional deaminase-reductase C-terminal" evidence="1">
    <location>
        <begin position="97"/>
        <end position="168"/>
    </location>
</feature>
<gene>
    <name evidence="2" type="ORF">G6N77_02050</name>
</gene>
<accession>A0ABX0DCW3</accession>
<comment type="caution">
    <text evidence="2">The sequence shown here is derived from an EMBL/GenBank/DDBJ whole genome shotgun (WGS) entry which is preliminary data.</text>
</comment>
<dbReference type="InterPro" id="IPR024072">
    <property type="entry name" value="DHFR-like_dom_sf"/>
</dbReference>
<organism evidence="2 3">
    <name type="scientific">Arthrobacter silviterrae</name>
    <dbReference type="NCBI Taxonomy" id="2026658"/>
    <lineage>
        <taxon>Bacteria</taxon>
        <taxon>Bacillati</taxon>
        <taxon>Actinomycetota</taxon>
        <taxon>Actinomycetes</taxon>
        <taxon>Micrococcales</taxon>
        <taxon>Micrococcaceae</taxon>
        <taxon>Arthrobacter</taxon>
    </lineage>
</organism>
<reference evidence="2 3" key="1">
    <citation type="submission" date="2020-02" db="EMBL/GenBank/DDBJ databases">
        <title>Genome sequence of the type strain DSM 27180 of Arthrobacter silviterrae.</title>
        <authorList>
            <person name="Gao J."/>
            <person name="Sun J."/>
        </authorList>
    </citation>
    <scope>NUCLEOTIDE SEQUENCE [LARGE SCALE GENOMIC DNA]</scope>
    <source>
        <strain evidence="2 3">DSM 27180</strain>
    </source>
</reference>
<keyword evidence="3" id="KW-1185">Reference proteome</keyword>
<dbReference type="Pfam" id="PF01872">
    <property type="entry name" value="RibD_C"/>
    <property type="match status" value="1"/>
</dbReference>
<dbReference type="PANTHER" id="PTHR38011">
    <property type="entry name" value="DIHYDROFOLATE REDUCTASE FAMILY PROTEIN (AFU_ORTHOLOGUE AFUA_8G06820)"/>
    <property type="match status" value="1"/>
</dbReference>
<dbReference type="EMBL" id="JAAKZI010000002">
    <property type="protein sequence ID" value="NGN82250.1"/>
    <property type="molecule type" value="Genomic_DNA"/>
</dbReference>
<dbReference type="SUPFAM" id="SSF53597">
    <property type="entry name" value="Dihydrofolate reductase-like"/>
    <property type="match status" value="1"/>
</dbReference>
<dbReference type="InterPro" id="IPR002734">
    <property type="entry name" value="RibDG_C"/>
</dbReference>
<dbReference type="InterPro" id="IPR050765">
    <property type="entry name" value="Riboflavin_Biosynth_HTPR"/>
</dbReference>
<name>A0ABX0DCW3_9MICC</name>
<evidence type="ECO:0000313" key="2">
    <source>
        <dbReference type="EMBL" id="NGN82250.1"/>
    </source>
</evidence>
<dbReference type="PANTHER" id="PTHR38011:SF11">
    <property type="entry name" value="2,5-DIAMINO-6-RIBOSYLAMINO-4(3H)-PYRIMIDINONE 5'-PHOSPHATE REDUCTASE"/>
    <property type="match status" value="1"/>
</dbReference>
<sequence length="188" mass="20046">MTRIVYYTASTLNGFLADEDNSLAWLFAVDDSGGPDMAAFMAGMGVFVEGSTTYEWVLREEKLLENPAKWQQYYGSRPTYVFSSRELPVPSGADVRFVRGPVADALPAIVAAAGDGDVWVVGGGDLAGQFLDIGALDELVVTMAPAVLSGGAPLLPRNVGPDRLELRSAGMFGQFAQLTYGVKKSEAQ</sequence>
<dbReference type="RefSeq" id="WP_165180338.1">
    <property type="nucleotide sequence ID" value="NZ_JAAKZI010000002.1"/>
</dbReference>
<dbReference type="Gene3D" id="3.40.430.10">
    <property type="entry name" value="Dihydrofolate Reductase, subunit A"/>
    <property type="match status" value="1"/>
</dbReference>
<dbReference type="Proteomes" id="UP000479226">
    <property type="component" value="Unassembled WGS sequence"/>
</dbReference>
<evidence type="ECO:0000313" key="3">
    <source>
        <dbReference type="Proteomes" id="UP000479226"/>
    </source>
</evidence>
<protein>
    <submittedName>
        <fullName evidence="2">Dihydrofolate reductase</fullName>
    </submittedName>
</protein>
<proteinExistence type="predicted"/>